<evidence type="ECO:0000313" key="3">
    <source>
        <dbReference type="EMBL" id="MFD2933590.1"/>
    </source>
</evidence>
<comment type="caution">
    <text evidence="3">The sequence shown here is derived from an EMBL/GenBank/DDBJ whole genome shotgun (WGS) entry which is preliminary data.</text>
</comment>
<organism evidence="3 4">
    <name type="scientific">Spirosoma flavum</name>
    <dbReference type="NCBI Taxonomy" id="2048557"/>
    <lineage>
        <taxon>Bacteria</taxon>
        <taxon>Pseudomonadati</taxon>
        <taxon>Bacteroidota</taxon>
        <taxon>Cytophagia</taxon>
        <taxon>Cytophagales</taxon>
        <taxon>Cytophagaceae</taxon>
        <taxon>Spirosoma</taxon>
    </lineage>
</organism>
<dbReference type="Pfam" id="PF08522">
    <property type="entry name" value="BT_3987-like_N"/>
    <property type="match status" value="1"/>
</dbReference>
<evidence type="ECO:0000313" key="4">
    <source>
        <dbReference type="Proteomes" id="UP001597512"/>
    </source>
</evidence>
<dbReference type="InterPro" id="IPR013728">
    <property type="entry name" value="BT_3987-like_N"/>
</dbReference>
<dbReference type="Proteomes" id="UP001597512">
    <property type="component" value="Unassembled WGS sequence"/>
</dbReference>
<sequence length="286" mass="30520">MKNLLYSFVLGGLALSMTSCLKDDDHFTDFQSVGAVAEIPSAAFYGIADNQGLLIQTAPTSYSFDVNIASPAPLTQDITVTLALDKAALDAYNAANTTSYQLLPTTLYQISSLTTTVKAGSRLAPINLTFYSGADKVPDPIGYNDAAYALPLKITTASNNVAVSSNYGTKIIFLKIKNDYAGDYRSVGTFNHPTAGTRAINRDKTLATIDASTVQTEYADLGATALMWLKVNADNTVTLTPKGTASTATVQFGENKYDPTTHAYTLNYKYAGAGGDRVINEVIKLK</sequence>
<feature type="domain" description="BT-3987-like N-terminal" evidence="1">
    <location>
        <begin position="57"/>
        <end position="160"/>
    </location>
</feature>
<gene>
    <name evidence="3" type="ORF">ACFS25_07330</name>
</gene>
<dbReference type="Pfam" id="PF14274">
    <property type="entry name" value="BT_3044-like_C"/>
    <property type="match status" value="1"/>
</dbReference>
<evidence type="ECO:0000259" key="1">
    <source>
        <dbReference type="Pfam" id="PF08522"/>
    </source>
</evidence>
<evidence type="ECO:0000259" key="2">
    <source>
        <dbReference type="Pfam" id="PF14274"/>
    </source>
</evidence>
<dbReference type="PROSITE" id="PS51257">
    <property type="entry name" value="PROKAR_LIPOPROTEIN"/>
    <property type="match status" value="1"/>
</dbReference>
<dbReference type="Gene3D" id="2.60.40.1740">
    <property type="entry name" value="hypothetical protein (bacova_03559)"/>
    <property type="match status" value="1"/>
</dbReference>
<dbReference type="InterPro" id="IPR025371">
    <property type="entry name" value="BT_3044-like_C"/>
</dbReference>
<dbReference type="EMBL" id="JBHUOM010000002">
    <property type="protein sequence ID" value="MFD2933590.1"/>
    <property type="molecule type" value="Genomic_DNA"/>
</dbReference>
<accession>A0ABW6AHF5</accession>
<proteinExistence type="predicted"/>
<reference evidence="4" key="1">
    <citation type="journal article" date="2019" name="Int. J. Syst. Evol. Microbiol.">
        <title>The Global Catalogue of Microorganisms (GCM) 10K type strain sequencing project: providing services to taxonomists for standard genome sequencing and annotation.</title>
        <authorList>
            <consortium name="The Broad Institute Genomics Platform"/>
            <consortium name="The Broad Institute Genome Sequencing Center for Infectious Disease"/>
            <person name="Wu L."/>
            <person name="Ma J."/>
        </authorList>
    </citation>
    <scope>NUCLEOTIDE SEQUENCE [LARGE SCALE GENOMIC DNA]</scope>
    <source>
        <strain evidence="4">KCTC 52490</strain>
    </source>
</reference>
<keyword evidence="4" id="KW-1185">Reference proteome</keyword>
<name>A0ABW6AHF5_9BACT</name>
<feature type="domain" description="BT-3044-like C-terminal" evidence="2">
    <location>
        <begin position="171"/>
        <end position="285"/>
    </location>
</feature>
<protein>
    <submittedName>
        <fullName evidence="3">BT_3987 domain-containing protein</fullName>
    </submittedName>
</protein>
<dbReference type="RefSeq" id="WP_381498076.1">
    <property type="nucleotide sequence ID" value="NZ_JBHUOM010000002.1"/>
</dbReference>